<evidence type="ECO:0000313" key="1">
    <source>
        <dbReference type="EMBL" id="CAB4546945.1"/>
    </source>
</evidence>
<dbReference type="Pfam" id="PF06941">
    <property type="entry name" value="NT5C"/>
    <property type="match status" value="1"/>
</dbReference>
<dbReference type="GO" id="GO:0009264">
    <property type="term" value="P:deoxyribonucleotide catabolic process"/>
    <property type="evidence" value="ECO:0007669"/>
    <property type="project" value="InterPro"/>
</dbReference>
<dbReference type="InterPro" id="IPR023214">
    <property type="entry name" value="HAD_sf"/>
</dbReference>
<proteinExistence type="predicted"/>
<name>A0A6J6C7B2_9ZZZZ</name>
<dbReference type="InterPro" id="IPR010708">
    <property type="entry name" value="5'(3')-deoxyribonucleotidase"/>
</dbReference>
<accession>A0A6J6C7B2</accession>
<evidence type="ECO:0000313" key="3">
    <source>
        <dbReference type="EMBL" id="CAB4641109.1"/>
    </source>
</evidence>
<dbReference type="EMBL" id="CAEZVV010000027">
    <property type="protein sequence ID" value="CAB4641109.1"/>
    <property type="molecule type" value="Genomic_DNA"/>
</dbReference>
<evidence type="ECO:0000313" key="2">
    <source>
        <dbReference type="EMBL" id="CAB4580134.1"/>
    </source>
</evidence>
<sequence>MSDFILGVDLDGVCGDHAEAFRRVVAEERGVDLSSLPPQETWDFTEWDIDRAEFERLHRLAVVEHRMFRTMPVIPGAAETLWRLSDAGVWIRLITHRLYTNWGHAVAVADTVEWLDHHSIPYRDLCFLGDKPQVDAHAYVDDAPHNIEALRSSGAEALVFSQRYNSEVEGPRAAGWSEVEEWVLSLMAASGHTVQPTIPLRLDRSKRSRDESR</sequence>
<organism evidence="1">
    <name type="scientific">freshwater metagenome</name>
    <dbReference type="NCBI Taxonomy" id="449393"/>
    <lineage>
        <taxon>unclassified sequences</taxon>
        <taxon>metagenomes</taxon>
        <taxon>ecological metagenomes</taxon>
    </lineage>
</organism>
<dbReference type="PANTHER" id="PTHR35134:SF2">
    <property type="entry name" value="NUCLEOTIDASE YQFW-RELATED"/>
    <property type="match status" value="1"/>
</dbReference>
<reference evidence="1" key="1">
    <citation type="submission" date="2020-05" db="EMBL/GenBank/DDBJ databases">
        <authorList>
            <person name="Chiriac C."/>
            <person name="Salcher M."/>
            <person name="Ghai R."/>
            <person name="Kavagutti S V."/>
        </authorList>
    </citation>
    <scope>NUCLEOTIDE SEQUENCE</scope>
</reference>
<dbReference type="AlphaFoldDB" id="A0A6J6C7B2"/>
<dbReference type="Gene3D" id="3.40.50.1000">
    <property type="entry name" value="HAD superfamily/HAD-like"/>
    <property type="match status" value="1"/>
</dbReference>
<dbReference type="EMBL" id="CAEZTG010000217">
    <property type="protein sequence ID" value="CAB4580134.1"/>
    <property type="molecule type" value="Genomic_DNA"/>
</dbReference>
<protein>
    <submittedName>
        <fullName evidence="1">Unannotated protein</fullName>
    </submittedName>
</protein>
<dbReference type="PANTHER" id="PTHR35134">
    <property type="entry name" value="NUCLEOTIDASE YQFW-RELATED"/>
    <property type="match status" value="1"/>
</dbReference>
<dbReference type="EMBL" id="CAEZSU010000046">
    <property type="protein sequence ID" value="CAB4546945.1"/>
    <property type="molecule type" value="Genomic_DNA"/>
</dbReference>
<dbReference type="SUPFAM" id="SSF56784">
    <property type="entry name" value="HAD-like"/>
    <property type="match status" value="1"/>
</dbReference>
<dbReference type="GO" id="GO:0008253">
    <property type="term" value="F:5'-nucleotidase activity"/>
    <property type="evidence" value="ECO:0007669"/>
    <property type="project" value="InterPro"/>
</dbReference>
<gene>
    <name evidence="1" type="ORF">UFOPK1495_00580</name>
    <name evidence="2" type="ORF">UFOPK1603_01714</name>
    <name evidence="3" type="ORF">UFOPK2143_00661</name>
</gene>
<dbReference type="InterPro" id="IPR052419">
    <property type="entry name" value="5_3-deoxyribonucleotidase-like"/>
</dbReference>
<dbReference type="InterPro" id="IPR036412">
    <property type="entry name" value="HAD-like_sf"/>
</dbReference>